<dbReference type="AlphaFoldDB" id="A0A975JCU5"/>
<dbReference type="RefSeq" id="WP_212704110.1">
    <property type="nucleotide sequence ID" value="NZ_CP073581.1"/>
</dbReference>
<protein>
    <submittedName>
        <fullName evidence="1">Tetratricopeptide repeat protein</fullName>
    </submittedName>
</protein>
<dbReference type="EMBL" id="CP073581">
    <property type="protein sequence ID" value="QUJ75911.1"/>
    <property type="molecule type" value="Genomic_DNA"/>
</dbReference>
<organism evidence="1 2">
    <name type="scientific">Sulfitobacter albidus</name>
    <dbReference type="NCBI Taxonomy" id="2829501"/>
    <lineage>
        <taxon>Bacteria</taxon>
        <taxon>Pseudomonadati</taxon>
        <taxon>Pseudomonadota</taxon>
        <taxon>Alphaproteobacteria</taxon>
        <taxon>Rhodobacterales</taxon>
        <taxon>Roseobacteraceae</taxon>
        <taxon>Sulfitobacter</taxon>
    </lineage>
</organism>
<keyword evidence="2" id="KW-1185">Reference proteome</keyword>
<proteinExistence type="predicted"/>
<dbReference type="KEGG" id="sual:KDD17_13370"/>
<evidence type="ECO:0000313" key="1">
    <source>
        <dbReference type="EMBL" id="QUJ75911.1"/>
    </source>
</evidence>
<reference evidence="1" key="1">
    <citation type="submission" date="2021-04" db="EMBL/GenBank/DDBJ databases">
        <title>Complete genome sequence for Sulfitobacter sp. strain JK7-1.</title>
        <authorList>
            <person name="Park S.-J."/>
        </authorList>
    </citation>
    <scope>NUCLEOTIDE SEQUENCE</scope>
    <source>
        <strain evidence="1">JK7-1</strain>
    </source>
</reference>
<dbReference type="InterPro" id="IPR011990">
    <property type="entry name" value="TPR-like_helical_dom_sf"/>
</dbReference>
<dbReference type="Gene3D" id="1.25.40.10">
    <property type="entry name" value="Tetratricopeptide repeat domain"/>
    <property type="match status" value="1"/>
</dbReference>
<name>A0A975JCU5_9RHOB</name>
<evidence type="ECO:0000313" key="2">
    <source>
        <dbReference type="Proteomes" id="UP000683291"/>
    </source>
</evidence>
<accession>A0A975JCU5</accession>
<dbReference type="SUPFAM" id="SSF48452">
    <property type="entry name" value="TPR-like"/>
    <property type="match status" value="1"/>
</dbReference>
<gene>
    <name evidence="1" type="ORF">KDD17_13370</name>
</gene>
<sequence>MRQEMIAADHAFEAAKTEQWYADEPPLAGYDTASQIYGHAIERALDVFVGHVRDEINALGPARRQKLRDDGRSAELDELEGWLVPGLSFSERLERRYKSTLSVATREWTAIQNALRGNRFGFTILLAAAEQKVFAALRRRGTAADYLGARHAERLIRGIGQQVASASADQRERYVLREVLDEEAANAVIGDPDRDHRLHMLLIKHLAVIGAPVSCNVLVRAPDIRDYLDQTVRDGAISRRRHVARAAYALAERGLVFRLSPHPRLMTMNQPPESQRLWRREAEYRYAVHRSVQALVIGNLGNEQAEPGSVNSFAPSLYASMPSNLPRFRADGYVFLNRLVQSLSQYPDQPHRRRVANPIAMNADDPTTPVQALRAALSTVRTTFSISVVSRLEQEISPSTDLQEGAGYFETYKINLRWLIRKAWEFLEDGEKGGEQFDRPPERKLDQLNALYRDEIVWLYNETGLTCLVQGNLSDAVALLRQGIHLNRGIEGQVDGQPQHNRISLNLAICQIERGRIDAAQGRLANIIHSEATNHSTERVHALARVYRGLVNHLTGDREYANRDYVYAESCLRALEDRRGTAIALYHHANLLRDMKKPKEGARAMTEAMGFAEAGGHEDVRRRLQLTDCYHRLFPANPADNFQDLDALRRLGNIEEYARRFGCANLMADALLVRAQVLIGQGRHPRPASC</sequence>
<dbReference type="Proteomes" id="UP000683291">
    <property type="component" value="Chromosome 1"/>
</dbReference>